<dbReference type="GO" id="GO:0016853">
    <property type="term" value="F:isomerase activity"/>
    <property type="evidence" value="ECO:0007669"/>
    <property type="project" value="UniProtKB-KW"/>
</dbReference>
<evidence type="ECO:0000259" key="3">
    <source>
        <dbReference type="Pfam" id="PF01261"/>
    </source>
</evidence>
<sequence>MIKQSFSWWGFANQGVDDETLLREAKAIGYDGVELLPPTLFQQAVDLGLSIVTHGGHDSISSGFNDLSQHDRIEKEILALLPVAAKFQIPSLIVFSGDRRDDLSDAQGLENTVIGLRRVATAAQDAGVTLILELLNSKVDHHGYQADHTAWGAEACRRVGSAHVKLLYDIYHMQIMEGNLIQTIRDHHEYFGHYHTAGNPGRGDIDPATQEISYAPIFRAIAATGYDGYIGHEFVSRGAPLAMLRSAYDLTRDAFSSR</sequence>
<dbReference type="InterPro" id="IPR050417">
    <property type="entry name" value="Sugar_Epim/Isomerase"/>
</dbReference>
<dbReference type="EMBL" id="AP025739">
    <property type="protein sequence ID" value="BDI32527.1"/>
    <property type="molecule type" value="Genomic_DNA"/>
</dbReference>
<accession>A0A402D5W8</accession>
<dbReference type="InterPro" id="IPR026040">
    <property type="entry name" value="HyI-like"/>
</dbReference>
<dbReference type="OrthoDB" id="9786584at2"/>
<keyword evidence="1 2" id="KW-0413">Isomerase</keyword>
<dbReference type="SUPFAM" id="SSF51658">
    <property type="entry name" value="Xylose isomerase-like"/>
    <property type="match status" value="1"/>
</dbReference>
<organism evidence="4 5">
    <name type="scientific">Capsulimonas corticalis</name>
    <dbReference type="NCBI Taxonomy" id="2219043"/>
    <lineage>
        <taxon>Bacteria</taxon>
        <taxon>Bacillati</taxon>
        <taxon>Armatimonadota</taxon>
        <taxon>Armatimonadia</taxon>
        <taxon>Capsulimonadales</taxon>
        <taxon>Capsulimonadaceae</taxon>
        <taxon>Capsulimonas</taxon>
    </lineage>
</organism>
<gene>
    <name evidence="4" type="ORF">CCAX7_45780</name>
</gene>
<dbReference type="Proteomes" id="UP000287394">
    <property type="component" value="Chromosome"/>
</dbReference>
<evidence type="ECO:0000313" key="5">
    <source>
        <dbReference type="Proteomes" id="UP000287394"/>
    </source>
</evidence>
<feature type="domain" description="Xylose isomerase-like TIM barrel" evidence="3">
    <location>
        <begin position="22"/>
        <end position="247"/>
    </location>
</feature>
<dbReference type="PANTHER" id="PTHR43489">
    <property type="entry name" value="ISOMERASE"/>
    <property type="match status" value="1"/>
</dbReference>
<reference evidence="4 5" key="1">
    <citation type="journal article" date="2019" name="Int. J. Syst. Evol. Microbiol.">
        <title>Capsulimonas corticalis gen. nov., sp. nov., an aerobic capsulated bacterium, of a novel bacterial order, Capsulimonadales ord. nov., of the class Armatimonadia of the phylum Armatimonadetes.</title>
        <authorList>
            <person name="Li J."/>
            <person name="Kudo C."/>
            <person name="Tonouchi A."/>
        </authorList>
    </citation>
    <scope>NUCLEOTIDE SEQUENCE [LARGE SCALE GENOMIC DNA]</scope>
    <source>
        <strain evidence="4 5">AX-7</strain>
    </source>
</reference>
<evidence type="ECO:0000313" key="4">
    <source>
        <dbReference type="EMBL" id="BDI32527.1"/>
    </source>
</evidence>
<keyword evidence="5" id="KW-1185">Reference proteome</keyword>
<dbReference type="RefSeq" id="WP_119324874.1">
    <property type="nucleotide sequence ID" value="NZ_AP025739.1"/>
</dbReference>
<dbReference type="Pfam" id="PF01261">
    <property type="entry name" value="AP_endonuc_2"/>
    <property type="match status" value="1"/>
</dbReference>
<protein>
    <submittedName>
        <fullName evidence="4">Hydroxypyruvate isomerase</fullName>
    </submittedName>
</protein>
<evidence type="ECO:0000256" key="1">
    <source>
        <dbReference type="ARBA" id="ARBA00023235"/>
    </source>
</evidence>
<name>A0A402D5W8_9BACT</name>
<dbReference type="KEGG" id="ccot:CCAX7_45780"/>
<dbReference type="InterPro" id="IPR036237">
    <property type="entry name" value="Xyl_isomerase-like_sf"/>
</dbReference>
<dbReference type="PANTHER" id="PTHR43489:SF3">
    <property type="entry name" value="XYLOSE ISOMERASE DOMAIN PROTEIN TIM BARREL"/>
    <property type="match status" value="1"/>
</dbReference>
<dbReference type="AlphaFoldDB" id="A0A402D5W8"/>
<dbReference type="PIRSF" id="PIRSF006241">
    <property type="entry name" value="HyI"/>
    <property type="match status" value="1"/>
</dbReference>
<dbReference type="Gene3D" id="3.20.20.150">
    <property type="entry name" value="Divalent-metal-dependent TIM barrel enzymes"/>
    <property type="match status" value="1"/>
</dbReference>
<evidence type="ECO:0000256" key="2">
    <source>
        <dbReference type="PIRNR" id="PIRNR006241"/>
    </source>
</evidence>
<dbReference type="InterPro" id="IPR013022">
    <property type="entry name" value="Xyl_isomerase-like_TIM-brl"/>
</dbReference>
<proteinExistence type="inferred from homology"/>
<comment type="similarity">
    <text evidence="2">Belongs to the hyi family.</text>
</comment>